<accession>A0A840ZT73</accession>
<dbReference type="RefSeq" id="WP_183574045.1">
    <property type="nucleotide sequence ID" value="NZ_JACHOP010000040.1"/>
</dbReference>
<protein>
    <submittedName>
        <fullName evidence="1">Uncharacterized protein</fullName>
    </submittedName>
</protein>
<dbReference type="EMBL" id="JACHOP010000040">
    <property type="protein sequence ID" value="MBB5760258.1"/>
    <property type="molecule type" value="Genomic_DNA"/>
</dbReference>
<organism evidence="1 2">
    <name type="scientific">Methylorubrum rhodinum</name>
    <dbReference type="NCBI Taxonomy" id="29428"/>
    <lineage>
        <taxon>Bacteria</taxon>
        <taxon>Pseudomonadati</taxon>
        <taxon>Pseudomonadota</taxon>
        <taxon>Alphaproteobacteria</taxon>
        <taxon>Hyphomicrobiales</taxon>
        <taxon>Methylobacteriaceae</taxon>
        <taxon>Methylorubrum</taxon>
    </lineage>
</organism>
<name>A0A840ZT73_9HYPH</name>
<evidence type="ECO:0000313" key="2">
    <source>
        <dbReference type="Proteomes" id="UP000583454"/>
    </source>
</evidence>
<sequence>MTSPATALRRRLAHFVRAHPRLHDAAHPPYLYLRRLLRRRELNQHGSVKDAEAGNSLLREAILSGGPHGIAKIGSLEAEALTCFLAQTGYPPLLMEQLVTNVGLFPGTPDSIDRFCEAYLAALARIDLLAVWGQPGEAEILRRAPVPEAAPRALLHIDSFEPWYHRDPWSGALAGKRVVVLHPFAATIERQYARRREVWGEREILPAFDLRTVRMPLSPALAPPRYGNWHEQFDHLVGEIESRPYDVVIVGAGGISLPVAAQACAAGKVGFHMGGLTQILFGILGRRWEKSAAVAAQRNAAWVRPSGDEAPATARKVEQGCYW</sequence>
<reference evidence="1 2" key="1">
    <citation type="submission" date="2020-08" db="EMBL/GenBank/DDBJ databases">
        <title>Genomic Encyclopedia of Type Strains, Phase IV (KMG-IV): sequencing the most valuable type-strain genomes for metagenomic binning, comparative biology and taxonomic classification.</title>
        <authorList>
            <person name="Goeker M."/>
        </authorList>
    </citation>
    <scope>NUCLEOTIDE SEQUENCE [LARGE SCALE GENOMIC DNA]</scope>
    <source>
        <strain evidence="1 2">DSM 2163</strain>
    </source>
</reference>
<dbReference type="Proteomes" id="UP000583454">
    <property type="component" value="Unassembled WGS sequence"/>
</dbReference>
<keyword evidence="2" id="KW-1185">Reference proteome</keyword>
<proteinExistence type="predicted"/>
<evidence type="ECO:0000313" key="1">
    <source>
        <dbReference type="EMBL" id="MBB5760258.1"/>
    </source>
</evidence>
<dbReference type="AlphaFoldDB" id="A0A840ZT73"/>
<gene>
    <name evidence="1" type="ORF">HNR00_005007</name>
</gene>
<comment type="caution">
    <text evidence="1">The sequence shown here is derived from an EMBL/GenBank/DDBJ whole genome shotgun (WGS) entry which is preliminary data.</text>
</comment>